<dbReference type="AlphaFoldDB" id="A0A1W1Y5I8"/>
<dbReference type="STRING" id="1938817.SAMN06296008_101368"/>
<feature type="domain" description="Helix-turn-helix" evidence="1">
    <location>
        <begin position="12"/>
        <end position="62"/>
    </location>
</feature>
<evidence type="ECO:0000313" key="3">
    <source>
        <dbReference type="Proteomes" id="UP000192708"/>
    </source>
</evidence>
<dbReference type="Gene3D" id="1.10.1660.10">
    <property type="match status" value="1"/>
</dbReference>
<dbReference type="InterPro" id="IPR009061">
    <property type="entry name" value="DNA-bd_dom_put_sf"/>
</dbReference>
<dbReference type="GO" id="GO:0003677">
    <property type="term" value="F:DNA binding"/>
    <property type="evidence" value="ECO:0007669"/>
    <property type="project" value="InterPro"/>
</dbReference>
<dbReference type="EMBL" id="FWXJ01000001">
    <property type="protein sequence ID" value="SMC31091.1"/>
    <property type="molecule type" value="Genomic_DNA"/>
</dbReference>
<dbReference type="Proteomes" id="UP000192708">
    <property type="component" value="Unassembled WGS sequence"/>
</dbReference>
<dbReference type="NCBIfam" id="TIGR01764">
    <property type="entry name" value="excise"/>
    <property type="match status" value="1"/>
</dbReference>
<gene>
    <name evidence="2" type="ORF">SAMN06296008_101368</name>
</gene>
<dbReference type="SUPFAM" id="SSF46955">
    <property type="entry name" value="Putative DNA-binding domain"/>
    <property type="match status" value="1"/>
</dbReference>
<dbReference type="InterPro" id="IPR010093">
    <property type="entry name" value="SinI_DNA-bd"/>
</dbReference>
<accession>A0A1W1Y5I8</accession>
<dbReference type="Pfam" id="PF12728">
    <property type="entry name" value="HTH_17"/>
    <property type="match status" value="1"/>
</dbReference>
<evidence type="ECO:0000259" key="1">
    <source>
        <dbReference type="Pfam" id="PF12728"/>
    </source>
</evidence>
<proteinExistence type="predicted"/>
<reference evidence="2 3" key="1">
    <citation type="submission" date="2017-04" db="EMBL/GenBank/DDBJ databases">
        <authorList>
            <person name="Afonso C.L."/>
            <person name="Miller P.J."/>
            <person name="Scott M.A."/>
            <person name="Spackman E."/>
            <person name="Goraichik I."/>
            <person name="Dimitrov K.M."/>
            <person name="Suarez D.L."/>
            <person name="Swayne D.E."/>
        </authorList>
    </citation>
    <scope>NUCLEOTIDE SEQUENCE [LARGE SCALE GENOMIC DNA]</scope>
    <source>
        <strain evidence="2 3">VK13</strain>
    </source>
</reference>
<protein>
    <submittedName>
        <fullName evidence="2">DNA binding domain-containing protein, excisionase family</fullName>
    </submittedName>
</protein>
<dbReference type="OrthoDB" id="5416564at2"/>
<evidence type="ECO:0000313" key="2">
    <source>
        <dbReference type="EMBL" id="SMC31091.1"/>
    </source>
</evidence>
<dbReference type="InterPro" id="IPR041657">
    <property type="entry name" value="HTH_17"/>
</dbReference>
<sequence length="228" mass="26574">MNQFDENLNKKYISTKQSAELLNVSLGTVQKMVESGELLAWKTRGGHRRILVASLQNMLNDRQQLFDYLSKKENLLLSFHRNQEDQANLSSILSRFIKPFELKTSFNYLEGLMLAVELKPNVIFIDSRLPSLEKILLIYFLSQNAQTLKIPILINKMFISLNQEAISLTEEEKGFLTTNLLKDQQMMLTPDCISNHTELIEYEDDYYESHPDLNYIYFEELMTNMATN</sequence>
<dbReference type="RefSeq" id="WP_084282144.1">
    <property type="nucleotide sequence ID" value="NZ_FWXJ01000001.1"/>
</dbReference>
<keyword evidence="3" id="KW-1185">Reference proteome</keyword>
<name>A0A1W1Y5I8_9BURK</name>
<organism evidence="2 3">
    <name type="scientific">Polynucleobacter kasalickyi</name>
    <dbReference type="NCBI Taxonomy" id="1938817"/>
    <lineage>
        <taxon>Bacteria</taxon>
        <taxon>Pseudomonadati</taxon>
        <taxon>Pseudomonadota</taxon>
        <taxon>Betaproteobacteria</taxon>
        <taxon>Burkholderiales</taxon>
        <taxon>Burkholderiaceae</taxon>
        <taxon>Polynucleobacter</taxon>
    </lineage>
</organism>